<organism evidence="2 3">
    <name type="scientific">Paracoccus aurantiacus</name>
    <dbReference type="NCBI Taxonomy" id="2599412"/>
    <lineage>
        <taxon>Bacteria</taxon>
        <taxon>Pseudomonadati</taxon>
        <taxon>Pseudomonadota</taxon>
        <taxon>Alphaproteobacteria</taxon>
        <taxon>Rhodobacterales</taxon>
        <taxon>Paracoccaceae</taxon>
        <taxon>Paracoccus</taxon>
    </lineage>
</organism>
<dbReference type="AlphaFoldDB" id="A0A5C6RUL1"/>
<dbReference type="GO" id="GO:0005829">
    <property type="term" value="C:cytosol"/>
    <property type="evidence" value="ECO:0007669"/>
    <property type="project" value="TreeGrafter"/>
</dbReference>
<dbReference type="Gene3D" id="3.30.559.10">
    <property type="entry name" value="Chloramphenicol acetyltransferase-like domain"/>
    <property type="match status" value="1"/>
</dbReference>
<evidence type="ECO:0000313" key="2">
    <source>
        <dbReference type="EMBL" id="TXB65685.1"/>
    </source>
</evidence>
<dbReference type="EMBL" id="VOPL01000009">
    <property type="protein sequence ID" value="TXB65685.1"/>
    <property type="molecule type" value="Genomic_DNA"/>
</dbReference>
<dbReference type="Gene3D" id="3.30.559.30">
    <property type="entry name" value="Nonribosomal peptide synthetase, condensation domain"/>
    <property type="match status" value="1"/>
</dbReference>
<dbReference type="InterPro" id="IPR023213">
    <property type="entry name" value="CAT-like_dom_sf"/>
</dbReference>
<dbReference type="SUPFAM" id="SSF52777">
    <property type="entry name" value="CoA-dependent acyltransferases"/>
    <property type="match status" value="2"/>
</dbReference>
<reference evidence="2 3" key="1">
    <citation type="submission" date="2019-08" db="EMBL/GenBank/DDBJ databases">
        <authorList>
            <person name="Ye J."/>
        </authorList>
    </citation>
    <scope>NUCLEOTIDE SEQUENCE [LARGE SCALE GENOMIC DNA]</scope>
    <source>
        <strain evidence="2 3">TK008</strain>
    </source>
</reference>
<accession>A0A5C6RUL1</accession>
<dbReference type="RefSeq" id="WP_147100766.1">
    <property type="nucleotide sequence ID" value="NZ_JBHUFH010000037.1"/>
</dbReference>
<dbReference type="GO" id="GO:0031177">
    <property type="term" value="F:phosphopantetheine binding"/>
    <property type="evidence" value="ECO:0007669"/>
    <property type="project" value="TreeGrafter"/>
</dbReference>
<keyword evidence="3" id="KW-1185">Reference proteome</keyword>
<dbReference type="GO" id="GO:0047527">
    <property type="term" value="F:2,3-dihydroxybenzoate-serine ligase activity"/>
    <property type="evidence" value="ECO:0007669"/>
    <property type="project" value="TreeGrafter"/>
</dbReference>
<dbReference type="GO" id="GO:0009366">
    <property type="term" value="C:enterobactin synthetase complex"/>
    <property type="evidence" value="ECO:0007669"/>
    <property type="project" value="TreeGrafter"/>
</dbReference>
<evidence type="ECO:0000259" key="1">
    <source>
        <dbReference type="Pfam" id="PF00668"/>
    </source>
</evidence>
<protein>
    <submittedName>
        <fullName evidence="2">Condensation protein</fullName>
    </submittedName>
</protein>
<dbReference type="Pfam" id="PF00668">
    <property type="entry name" value="Condensation"/>
    <property type="match status" value="1"/>
</dbReference>
<gene>
    <name evidence="2" type="ORF">FQV27_16675</name>
</gene>
<evidence type="ECO:0000313" key="3">
    <source>
        <dbReference type="Proteomes" id="UP000321562"/>
    </source>
</evidence>
<name>A0A5C6RUL1_9RHOB</name>
<dbReference type="GO" id="GO:0009239">
    <property type="term" value="P:enterobactin biosynthetic process"/>
    <property type="evidence" value="ECO:0007669"/>
    <property type="project" value="TreeGrafter"/>
</dbReference>
<feature type="domain" description="Condensation" evidence="1">
    <location>
        <begin position="27"/>
        <end position="355"/>
    </location>
</feature>
<dbReference type="GO" id="GO:0043041">
    <property type="term" value="P:amino acid activation for nonribosomal peptide biosynthetic process"/>
    <property type="evidence" value="ECO:0007669"/>
    <property type="project" value="TreeGrafter"/>
</dbReference>
<dbReference type="InterPro" id="IPR001242">
    <property type="entry name" value="Condensation_dom"/>
</dbReference>
<dbReference type="OrthoDB" id="9803968at2"/>
<dbReference type="PANTHER" id="PTHR45527:SF1">
    <property type="entry name" value="FATTY ACID SYNTHASE"/>
    <property type="match status" value="1"/>
</dbReference>
<dbReference type="Proteomes" id="UP000321562">
    <property type="component" value="Unassembled WGS sequence"/>
</dbReference>
<dbReference type="PANTHER" id="PTHR45527">
    <property type="entry name" value="NONRIBOSOMAL PEPTIDE SYNTHETASE"/>
    <property type="match status" value="1"/>
</dbReference>
<comment type="caution">
    <text evidence="2">The sequence shown here is derived from an EMBL/GenBank/DDBJ whole genome shotgun (WGS) entry which is preliminary data.</text>
</comment>
<sequence>MNKMVSPTSPLPLTLGQLDFWEEFLAHPGQPVSTVAHLIRLHGPLNHDAIAQAITMMAAEADVLSLQFLDGDPPMQIVDPDRLPGLRQLDLRSHPAPEDEARRIMQADIDHPLDLCAAPLSALWLIRLSEDHWIWYLRGHHIFLDGYSMALIEKRVAQLYAHIAQGAPAGKSFARFGDYLAEEADYRGSPRHQSAREFWQRQLAAGHAPATLRKGSEGYPVVPHSATIPLQHLSARLLQSAQRFEMGWPDLVTALCTLWLWRVPASDARDNGLVWLPLMGRLGSVAANIPAMVLNIAPFRVTPNPREGLAAVLGAMQQDLRSVRKHGRCRIEQIAADFGLKDDERFFFSPLINVMPFSNAHFPGGDCEREVLAAGPGDGFNVTISADPRAEGMVMHLDADPSLTSRTLFDRHVAGLPDFLNRCLSADANLPLLRAFRDEGAG</sequence>
<proteinExistence type="predicted"/>